<name>A0A840FFW8_9SPHN</name>
<dbReference type="GO" id="GO:0016788">
    <property type="term" value="F:hydrolase activity, acting on ester bonds"/>
    <property type="evidence" value="ECO:0007669"/>
    <property type="project" value="UniProtKB-ARBA"/>
</dbReference>
<keyword evidence="3" id="KW-1185">Reference proteome</keyword>
<dbReference type="Gene3D" id="3.40.50.1110">
    <property type="entry name" value="SGNH hydrolase"/>
    <property type="match status" value="1"/>
</dbReference>
<evidence type="ECO:0008006" key="4">
    <source>
        <dbReference type="Google" id="ProtNLM"/>
    </source>
</evidence>
<feature type="signal peptide" evidence="1">
    <location>
        <begin position="1"/>
        <end position="18"/>
    </location>
</feature>
<evidence type="ECO:0000256" key="1">
    <source>
        <dbReference type="SAM" id="SignalP"/>
    </source>
</evidence>
<gene>
    <name evidence="2" type="ORF">GGQ80_002440</name>
</gene>
<reference evidence="2 3" key="1">
    <citation type="submission" date="2020-08" db="EMBL/GenBank/DDBJ databases">
        <title>Genomic Encyclopedia of Type Strains, Phase IV (KMG-IV): sequencing the most valuable type-strain genomes for metagenomic binning, comparative biology and taxonomic classification.</title>
        <authorList>
            <person name="Goeker M."/>
        </authorList>
    </citation>
    <scope>NUCLEOTIDE SEQUENCE [LARGE SCALE GENOMIC DNA]</scope>
    <source>
        <strain evidence="2 3">YC6723</strain>
    </source>
</reference>
<feature type="chain" id="PRO_5032659052" description="PEP-CTERM sorting domain-containing protein" evidence="1">
    <location>
        <begin position="19"/>
        <end position="287"/>
    </location>
</feature>
<evidence type="ECO:0000313" key="3">
    <source>
        <dbReference type="Proteomes" id="UP000529795"/>
    </source>
</evidence>
<dbReference type="RefSeq" id="WP_183985114.1">
    <property type="nucleotide sequence ID" value="NZ_JACIEV010000006.1"/>
</dbReference>
<keyword evidence="1" id="KW-0732">Signal</keyword>
<evidence type="ECO:0000313" key="2">
    <source>
        <dbReference type="EMBL" id="MBB4154527.1"/>
    </source>
</evidence>
<proteinExistence type="predicted"/>
<dbReference type="InterPro" id="IPR036514">
    <property type="entry name" value="SGNH_hydro_sf"/>
</dbReference>
<dbReference type="SUPFAM" id="SSF52266">
    <property type="entry name" value="SGNH hydrolase"/>
    <property type="match status" value="1"/>
</dbReference>
<protein>
    <recommendedName>
        <fullName evidence="4">PEP-CTERM sorting domain-containing protein</fullName>
    </recommendedName>
</protein>
<dbReference type="EMBL" id="JACIEV010000006">
    <property type="protein sequence ID" value="MBB4154527.1"/>
    <property type="molecule type" value="Genomic_DNA"/>
</dbReference>
<sequence length="287" mass="31083">MIRRLALIAAALATPAGAQTTAPPRAILFVGNSFTFGANSAVHYWRAGSVNDLNGYGIGGVPALFKAFADQAGLSYTVSLETEGGKTLGFHYRERRQQIDRRWDTVVLQEYSTLDPQRPGNPANYVADVGRLGRMFAGRNPAVQVYLTATWTRADQTYRPGGRWYGRPVAQMAQELRVAADLARASTPQVAGISPVGEAWNRAFAGGIADPNPYDGVSFGQLDLWSWDQYHASAAGYYLEALVVFGRVTGVDPRALGRGERAAEELGFSQDQTAALQRIASEQLAQP</sequence>
<comment type="caution">
    <text evidence="2">The sequence shown here is derived from an EMBL/GenBank/DDBJ whole genome shotgun (WGS) entry which is preliminary data.</text>
</comment>
<dbReference type="AlphaFoldDB" id="A0A840FFW8"/>
<dbReference type="Proteomes" id="UP000529795">
    <property type="component" value="Unassembled WGS sequence"/>
</dbReference>
<organism evidence="2 3">
    <name type="scientific">Sphingomonas jinjuensis</name>
    <dbReference type="NCBI Taxonomy" id="535907"/>
    <lineage>
        <taxon>Bacteria</taxon>
        <taxon>Pseudomonadati</taxon>
        <taxon>Pseudomonadota</taxon>
        <taxon>Alphaproteobacteria</taxon>
        <taxon>Sphingomonadales</taxon>
        <taxon>Sphingomonadaceae</taxon>
        <taxon>Sphingomonas</taxon>
    </lineage>
</organism>
<accession>A0A840FFW8</accession>